<feature type="compositionally biased region" description="Acidic residues" evidence="1">
    <location>
        <begin position="231"/>
        <end position="240"/>
    </location>
</feature>
<dbReference type="OrthoDB" id="5130140at2759"/>
<organism evidence="3 4">
    <name type="scientific">Ophiocordyceps camponoti-floridani</name>
    <dbReference type="NCBI Taxonomy" id="2030778"/>
    <lineage>
        <taxon>Eukaryota</taxon>
        <taxon>Fungi</taxon>
        <taxon>Dikarya</taxon>
        <taxon>Ascomycota</taxon>
        <taxon>Pezizomycotina</taxon>
        <taxon>Sordariomycetes</taxon>
        <taxon>Hypocreomycetidae</taxon>
        <taxon>Hypocreales</taxon>
        <taxon>Ophiocordycipitaceae</taxon>
        <taxon>Ophiocordyceps</taxon>
    </lineage>
</organism>
<evidence type="ECO:0000313" key="4">
    <source>
        <dbReference type="Proteomes" id="UP000562929"/>
    </source>
</evidence>
<dbReference type="Proteomes" id="UP000562929">
    <property type="component" value="Unassembled WGS sequence"/>
</dbReference>
<keyword evidence="2" id="KW-0472">Membrane</keyword>
<evidence type="ECO:0000256" key="2">
    <source>
        <dbReference type="SAM" id="Phobius"/>
    </source>
</evidence>
<dbReference type="AlphaFoldDB" id="A0A8H4QAZ5"/>
<evidence type="ECO:0000313" key="3">
    <source>
        <dbReference type="EMBL" id="KAF4592365.1"/>
    </source>
</evidence>
<protein>
    <submittedName>
        <fullName evidence="3">Uncharacterized protein</fullName>
    </submittedName>
</protein>
<proteinExistence type="predicted"/>
<keyword evidence="2" id="KW-1133">Transmembrane helix</keyword>
<accession>A0A8H4QAZ5</accession>
<name>A0A8H4QAZ5_9HYPO</name>
<keyword evidence="2" id="KW-0812">Transmembrane</keyword>
<keyword evidence="4" id="KW-1185">Reference proteome</keyword>
<feature type="transmembrane region" description="Helical" evidence="2">
    <location>
        <begin position="132"/>
        <end position="153"/>
    </location>
</feature>
<reference evidence="3 4" key="1">
    <citation type="journal article" date="2020" name="G3 (Bethesda)">
        <title>Genetic Underpinnings of Host Manipulation by Ophiocordyceps as Revealed by Comparative Transcriptomics.</title>
        <authorList>
            <person name="Will I."/>
            <person name="Das B."/>
            <person name="Trinh T."/>
            <person name="Brachmann A."/>
            <person name="Ohm R.A."/>
            <person name="de Bekker C."/>
        </authorList>
    </citation>
    <scope>NUCLEOTIDE SEQUENCE [LARGE SCALE GENOMIC DNA]</scope>
    <source>
        <strain evidence="3 4">EC05</strain>
    </source>
</reference>
<gene>
    <name evidence="3" type="ORF">GQ602_002664</name>
</gene>
<dbReference type="EMBL" id="JAACLJ010000002">
    <property type="protein sequence ID" value="KAF4592365.1"/>
    <property type="molecule type" value="Genomic_DNA"/>
</dbReference>
<feature type="region of interest" description="Disordered" evidence="1">
    <location>
        <begin position="214"/>
        <end position="265"/>
    </location>
</feature>
<comment type="caution">
    <text evidence="3">The sequence shown here is derived from an EMBL/GenBank/DDBJ whole genome shotgun (WGS) entry which is preliminary data.</text>
</comment>
<sequence>MTVHPTDAATQGMAIHGLRFLNDEWNDSISNGDVFTVRWNQSLAKTGSGLGVFQVTYPKDGVVVYELVSNLTDAIEGDGASCKWTPQNLDKQGLYAMWLTSGQATHPNWTLSPPWVPKAGAGSQGTPWAAPFLIPVICLLGLYAISLTGYLVYRRRKKARTEKARTDPGMILRGRNVSIDSPITAQALRRPETGIEKQGIVGMVNAEPDMEEHIGVNSLPGIGRTARRTDDDDDEYDDDDLGHHMPRNPAGRGIRIVTSSGPKSEAEERLLMTPVQSAGSAVSSTQVTPVGRNFSRPVQTQRIFS</sequence>
<evidence type="ECO:0000256" key="1">
    <source>
        <dbReference type="SAM" id="MobiDB-lite"/>
    </source>
</evidence>